<protein>
    <submittedName>
        <fullName evidence="1">Uncharacterized protein</fullName>
    </submittedName>
</protein>
<accession>A0A917VBX3</accession>
<sequence>MTGRAGSFPLVRGVLPRVCALTTVSGVPGVLAAGCGTLGVPSGVVVSGRHGGDALRRLTVFVHETLHGGS</sequence>
<proteinExistence type="predicted"/>
<comment type="caution">
    <text evidence="1">The sequence shown here is derived from an EMBL/GenBank/DDBJ whole genome shotgun (WGS) entry which is preliminary data.</text>
</comment>
<dbReference type="AlphaFoldDB" id="A0A917VBX3"/>
<organism evidence="1 2">
    <name type="scientific">Sphaerisporangium melleum</name>
    <dbReference type="NCBI Taxonomy" id="321316"/>
    <lineage>
        <taxon>Bacteria</taxon>
        <taxon>Bacillati</taxon>
        <taxon>Actinomycetota</taxon>
        <taxon>Actinomycetes</taxon>
        <taxon>Streptosporangiales</taxon>
        <taxon>Streptosporangiaceae</taxon>
        <taxon>Sphaerisporangium</taxon>
    </lineage>
</organism>
<dbReference type="Proteomes" id="UP000645217">
    <property type="component" value="Unassembled WGS sequence"/>
</dbReference>
<dbReference type="EMBL" id="BMNT01000001">
    <property type="protein sequence ID" value="GGK62690.1"/>
    <property type="molecule type" value="Genomic_DNA"/>
</dbReference>
<evidence type="ECO:0000313" key="2">
    <source>
        <dbReference type="Proteomes" id="UP000645217"/>
    </source>
</evidence>
<reference evidence="1" key="1">
    <citation type="journal article" date="2014" name="Int. J. Syst. Evol. Microbiol.">
        <title>Complete genome sequence of Corynebacterium casei LMG S-19264T (=DSM 44701T), isolated from a smear-ripened cheese.</title>
        <authorList>
            <consortium name="US DOE Joint Genome Institute (JGI-PGF)"/>
            <person name="Walter F."/>
            <person name="Albersmeier A."/>
            <person name="Kalinowski J."/>
            <person name="Ruckert C."/>
        </authorList>
    </citation>
    <scope>NUCLEOTIDE SEQUENCE</scope>
    <source>
        <strain evidence="1">JCM 13064</strain>
    </source>
</reference>
<keyword evidence="2" id="KW-1185">Reference proteome</keyword>
<reference evidence="1" key="2">
    <citation type="submission" date="2020-09" db="EMBL/GenBank/DDBJ databases">
        <authorList>
            <person name="Sun Q."/>
            <person name="Ohkuma M."/>
        </authorList>
    </citation>
    <scope>NUCLEOTIDE SEQUENCE</scope>
    <source>
        <strain evidence="1">JCM 13064</strain>
    </source>
</reference>
<dbReference type="PROSITE" id="PS51257">
    <property type="entry name" value="PROKAR_LIPOPROTEIN"/>
    <property type="match status" value="1"/>
</dbReference>
<name>A0A917VBX3_9ACTN</name>
<gene>
    <name evidence="1" type="ORF">GCM10007964_02250</name>
</gene>
<evidence type="ECO:0000313" key="1">
    <source>
        <dbReference type="EMBL" id="GGK62690.1"/>
    </source>
</evidence>